<dbReference type="SUPFAM" id="SSF55083">
    <property type="entry name" value="6-hydroxymethyl-7,8-dihydropterin pyrophosphokinase, HPPK"/>
    <property type="match status" value="1"/>
</dbReference>
<organism evidence="14 15">
    <name type="scientific">Legionella norrlandica</name>
    <dbReference type="NCBI Taxonomy" id="1498499"/>
    <lineage>
        <taxon>Bacteria</taxon>
        <taxon>Pseudomonadati</taxon>
        <taxon>Pseudomonadota</taxon>
        <taxon>Gammaproteobacteria</taxon>
        <taxon>Legionellales</taxon>
        <taxon>Legionellaceae</taxon>
        <taxon>Legionella</taxon>
    </lineage>
</organism>
<gene>
    <name evidence="14" type="ORF">EP47_12255</name>
</gene>
<dbReference type="Pfam" id="PF01288">
    <property type="entry name" value="HPPK"/>
    <property type="match status" value="1"/>
</dbReference>
<dbReference type="Proteomes" id="UP000054422">
    <property type="component" value="Unassembled WGS sequence"/>
</dbReference>
<dbReference type="GO" id="GO:0016301">
    <property type="term" value="F:kinase activity"/>
    <property type="evidence" value="ECO:0007669"/>
    <property type="project" value="UniProtKB-KW"/>
</dbReference>
<keyword evidence="9" id="KW-0289">Folate biosynthesis</keyword>
<dbReference type="InterPro" id="IPR000550">
    <property type="entry name" value="Hppk"/>
</dbReference>
<evidence type="ECO:0000259" key="13">
    <source>
        <dbReference type="PROSITE" id="PS00794"/>
    </source>
</evidence>
<dbReference type="EC" id="2.7.6.3" evidence="3"/>
<keyword evidence="15" id="KW-1185">Reference proteome</keyword>
<evidence type="ECO:0000313" key="15">
    <source>
        <dbReference type="Proteomes" id="UP000054422"/>
    </source>
</evidence>
<sequence length="151" mass="17747">MNVCYLSLGSNQKCPERQIRQAIKEIKQIPSTFLTQTSHLYWNKAWGLKNQQDFCNVMVEIKTTLLPHTLLKWCEKIENKHKRIRKKHWGPRTLDVDIILYGSRSIRTKNLTIPHPRFHLRDFVLIPLSELKPNFQLSNCRSNEQAIGAVL</sequence>
<dbReference type="GO" id="GO:0005524">
    <property type="term" value="F:ATP binding"/>
    <property type="evidence" value="ECO:0007669"/>
    <property type="project" value="UniProtKB-KW"/>
</dbReference>
<name>A0A0A2SRP0_9GAMM</name>
<evidence type="ECO:0000256" key="12">
    <source>
        <dbReference type="ARBA" id="ARBA00033413"/>
    </source>
</evidence>
<evidence type="ECO:0000256" key="3">
    <source>
        <dbReference type="ARBA" id="ARBA00013253"/>
    </source>
</evidence>
<evidence type="ECO:0000313" key="14">
    <source>
        <dbReference type="EMBL" id="KGP63800.1"/>
    </source>
</evidence>
<keyword evidence="6" id="KW-0547">Nucleotide-binding</keyword>
<dbReference type="UniPathway" id="UPA00077">
    <property type="reaction ID" value="UER00155"/>
</dbReference>
<comment type="caution">
    <text evidence="14">The sequence shown here is derived from an EMBL/GenBank/DDBJ whole genome shotgun (WGS) entry which is preliminary data.</text>
</comment>
<keyword evidence="7 14" id="KW-0418">Kinase</keyword>
<evidence type="ECO:0000256" key="1">
    <source>
        <dbReference type="ARBA" id="ARBA00005051"/>
    </source>
</evidence>
<accession>A0A0A2SRP0</accession>
<proteinExistence type="inferred from homology"/>
<dbReference type="EMBL" id="JNCF01000009">
    <property type="protein sequence ID" value="KGP63800.1"/>
    <property type="molecule type" value="Genomic_DNA"/>
</dbReference>
<keyword evidence="8" id="KW-0067">ATP-binding</keyword>
<evidence type="ECO:0000256" key="6">
    <source>
        <dbReference type="ARBA" id="ARBA00022741"/>
    </source>
</evidence>
<dbReference type="STRING" id="1498499.EP47_12255"/>
<dbReference type="PANTHER" id="PTHR43071">
    <property type="entry name" value="2-AMINO-4-HYDROXY-6-HYDROXYMETHYLDIHYDROPTERIDINE PYROPHOSPHOKINASE"/>
    <property type="match status" value="1"/>
</dbReference>
<dbReference type="OrthoDB" id="9808041at2"/>
<evidence type="ECO:0000256" key="8">
    <source>
        <dbReference type="ARBA" id="ARBA00022840"/>
    </source>
</evidence>
<dbReference type="CDD" id="cd00483">
    <property type="entry name" value="HPPK"/>
    <property type="match status" value="1"/>
</dbReference>
<dbReference type="GO" id="GO:0046656">
    <property type="term" value="P:folic acid biosynthetic process"/>
    <property type="evidence" value="ECO:0007669"/>
    <property type="project" value="UniProtKB-KW"/>
</dbReference>
<evidence type="ECO:0000256" key="9">
    <source>
        <dbReference type="ARBA" id="ARBA00022909"/>
    </source>
</evidence>
<evidence type="ECO:0000256" key="4">
    <source>
        <dbReference type="ARBA" id="ARBA00016218"/>
    </source>
</evidence>
<comment type="pathway">
    <text evidence="1">Cofactor biosynthesis; tetrahydrofolate biosynthesis; 2-amino-4-hydroxy-6-hydroxymethyl-7,8-dihydropteridine diphosphate from 7,8-dihydroneopterin triphosphate: step 4/4.</text>
</comment>
<comment type="similarity">
    <text evidence="2">Belongs to the HPPK family.</text>
</comment>
<dbReference type="NCBIfam" id="TIGR01498">
    <property type="entry name" value="folK"/>
    <property type="match status" value="1"/>
</dbReference>
<dbReference type="PANTHER" id="PTHR43071:SF1">
    <property type="entry name" value="2-AMINO-4-HYDROXY-6-HYDROXYMETHYLDIHYDROPTERIDINE PYROPHOSPHOKINASE"/>
    <property type="match status" value="1"/>
</dbReference>
<comment type="function">
    <text evidence="10">Catalyzes the transfer of pyrophosphate from adenosine triphosphate (ATP) to 6-hydroxymethyl-7,8-dihydropterin, an enzymatic step in folate biosynthesis pathway.</text>
</comment>
<dbReference type="GO" id="GO:0046654">
    <property type="term" value="P:tetrahydrofolate biosynthetic process"/>
    <property type="evidence" value="ECO:0007669"/>
    <property type="project" value="UniProtKB-UniPathway"/>
</dbReference>
<dbReference type="PROSITE" id="PS00794">
    <property type="entry name" value="HPPK"/>
    <property type="match status" value="1"/>
</dbReference>
<dbReference type="GO" id="GO:0003848">
    <property type="term" value="F:2-amino-4-hydroxy-6-hydroxymethyldihydropteridine diphosphokinase activity"/>
    <property type="evidence" value="ECO:0007669"/>
    <property type="project" value="UniProtKB-EC"/>
</dbReference>
<keyword evidence="5" id="KW-0808">Transferase</keyword>
<evidence type="ECO:0000256" key="2">
    <source>
        <dbReference type="ARBA" id="ARBA00005810"/>
    </source>
</evidence>
<dbReference type="InterPro" id="IPR035907">
    <property type="entry name" value="Hppk_sf"/>
</dbReference>
<dbReference type="AlphaFoldDB" id="A0A0A2SRP0"/>
<evidence type="ECO:0000256" key="10">
    <source>
        <dbReference type="ARBA" id="ARBA00029409"/>
    </source>
</evidence>
<dbReference type="RefSeq" id="WP_035887754.1">
    <property type="nucleotide sequence ID" value="NZ_JNCF01000009.1"/>
</dbReference>
<dbReference type="Gene3D" id="3.30.70.560">
    <property type="entry name" value="7,8-Dihydro-6-hydroxymethylpterin-pyrophosphokinase HPPK"/>
    <property type="match status" value="1"/>
</dbReference>
<evidence type="ECO:0000256" key="5">
    <source>
        <dbReference type="ARBA" id="ARBA00022679"/>
    </source>
</evidence>
<feature type="domain" description="7,8-dihydro-6-hydroxymethylpterin-pyrophosphokinase" evidence="13">
    <location>
        <begin position="88"/>
        <end position="99"/>
    </location>
</feature>
<reference evidence="14 15" key="1">
    <citation type="submission" date="2014-05" db="EMBL/GenBank/DDBJ databases">
        <authorList>
            <person name="Rizzardi K."/>
            <person name="Winiecka-Krusnell J."/>
            <person name="Ramliden M."/>
            <person name="Alm E."/>
            <person name="Andersson S."/>
            <person name="Byfors S."/>
        </authorList>
    </citation>
    <scope>NUCLEOTIDE SEQUENCE [LARGE SCALE GENOMIC DNA]</scope>
    <source>
        <strain evidence="14 15">LEGN</strain>
    </source>
</reference>
<protein>
    <recommendedName>
        <fullName evidence="4">2-amino-4-hydroxy-6-hydroxymethyldihydropteridine pyrophosphokinase</fullName>
        <ecNumber evidence="3">2.7.6.3</ecNumber>
    </recommendedName>
    <alternativeName>
        <fullName evidence="11">6-hydroxymethyl-7,8-dihydropterin pyrophosphokinase</fullName>
    </alternativeName>
    <alternativeName>
        <fullName evidence="12">7,8-dihydro-6-hydroxymethylpterin-pyrophosphokinase</fullName>
    </alternativeName>
</protein>
<evidence type="ECO:0000256" key="11">
    <source>
        <dbReference type="ARBA" id="ARBA00029766"/>
    </source>
</evidence>
<evidence type="ECO:0000256" key="7">
    <source>
        <dbReference type="ARBA" id="ARBA00022777"/>
    </source>
</evidence>